<dbReference type="RefSeq" id="WP_078790361.1">
    <property type="nucleotide sequence ID" value="NZ_FUWR01000010.1"/>
</dbReference>
<dbReference type="CDD" id="cd00719">
    <property type="entry name" value="GIY-YIG_SF"/>
    <property type="match status" value="1"/>
</dbReference>
<keyword evidence="2" id="KW-1185">Reference proteome</keyword>
<organism evidence="1 2">
    <name type="scientific">Trichlorobacter thiogenes</name>
    <dbReference type="NCBI Taxonomy" id="115783"/>
    <lineage>
        <taxon>Bacteria</taxon>
        <taxon>Pseudomonadati</taxon>
        <taxon>Thermodesulfobacteriota</taxon>
        <taxon>Desulfuromonadia</taxon>
        <taxon>Geobacterales</taxon>
        <taxon>Geobacteraceae</taxon>
        <taxon>Trichlorobacter</taxon>
    </lineage>
</organism>
<dbReference type="EMBL" id="FUWR01000010">
    <property type="protein sequence ID" value="SJZ93784.1"/>
    <property type="molecule type" value="Genomic_DNA"/>
</dbReference>
<evidence type="ECO:0000313" key="2">
    <source>
        <dbReference type="Proteomes" id="UP000190102"/>
    </source>
</evidence>
<name>A0A1T4PQ83_9BACT</name>
<dbReference type="Proteomes" id="UP000190102">
    <property type="component" value="Unassembled WGS sequence"/>
</dbReference>
<proteinExistence type="predicted"/>
<accession>A0A1T4PQ83</accession>
<protein>
    <submittedName>
        <fullName evidence="1">GIY-YIG catalytic domain-containing protein</fullName>
    </submittedName>
</protein>
<sequence length="153" mass="17680">MKYREINTLERFLDDVEAELLQEENRCVVSYPQNCISPWDADALDTANKELLGAVSGCANVYAIFTAPSNSSHFSLRYIGKTTRKLARQRIRNHLIKKNERTGAKLQDVTEHVLLGGQVKISWIEIQPESLRNYIEEELIHRHKDADWNRENA</sequence>
<dbReference type="OrthoDB" id="7063431at2"/>
<reference evidence="2" key="1">
    <citation type="submission" date="2017-02" db="EMBL/GenBank/DDBJ databases">
        <authorList>
            <person name="Varghese N."/>
            <person name="Submissions S."/>
        </authorList>
    </citation>
    <scope>NUCLEOTIDE SEQUENCE [LARGE SCALE GENOMIC DNA]</scope>
    <source>
        <strain evidence="2">ATCC BAA-34</strain>
    </source>
</reference>
<gene>
    <name evidence="1" type="ORF">SAMN02745119_02079</name>
</gene>
<dbReference type="AlphaFoldDB" id="A0A1T4PQ83"/>
<evidence type="ECO:0000313" key="1">
    <source>
        <dbReference type="EMBL" id="SJZ93784.1"/>
    </source>
</evidence>